<evidence type="ECO:0000313" key="4">
    <source>
        <dbReference type="Proteomes" id="UP001589776"/>
    </source>
</evidence>
<dbReference type="InterPro" id="IPR011008">
    <property type="entry name" value="Dimeric_a/b-barrel"/>
</dbReference>
<dbReference type="InterPro" id="IPR013097">
    <property type="entry name" value="Dabb"/>
</dbReference>
<protein>
    <submittedName>
        <fullName evidence="3">Dabb family protein</fullName>
    </submittedName>
</protein>
<dbReference type="SMART" id="SM00886">
    <property type="entry name" value="Dabb"/>
    <property type="match status" value="1"/>
</dbReference>
<name>A0ABV6DQQ9_9BACL</name>
<dbReference type="EMBL" id="JBHLWN010000078">
    <property type="protein sequence ID" value="MFC0214987.1"/>
    <property type="molecule type" value="Genomic_DNA"/>
</dbReference>
<comment type="subunit">
    <text evidence="1">Homodimer.</text>
</comment>
<evidence type="ECO:0000256" key="1">
    <source>
        <dbReference type="ARBA" id="ARBA00011738"/>
    </source>
</evidence>
<dbReference type="RefSeq" id="WP_377472439.1">
    <property type="nucleotide sequence ID" value="NZ_JBHLWN010000078.1"/>
</dbReference>
<feature type="domain" description="Stress-response A/B barrel" evidence="2">
    <location>
        <begin position="2"/>
        <end position="95"/>
    </location>
</feature>
<keyword evidence="4" id="KW-1185">Reference proteome</keyword>
<dbReference type="Gene3D" id="3.30.70.100">
    <property type="match status" value="1"/>
</dbReference>
<dbReference type="PROSITE" id="PS51502">
    <property type="entry name" value="S_R_A_B_BARREL"/>
    <property type="match status" value="1"/>
</dbReference>
<organism evidence="3 4">
    <name type="scientific">Paenibacillus chartarius</name>
    <dbReference type="NCBI Taxonomy" id="747481"/>
    <lineage>
        <taxon>Bacteria</taxon>
        <taxon>Bacillati</taxon>
        <taxon>Bacillota</taxon>
        <taxon>Bacilli</taxon>
        <taxon>Bacillales</taxon>
        <taxon>Paenibacillaceae</taxon>
        <taxon>Paenibacillus</taxon>
    </lineage>
</organism>
<sequence>MIQRTVLLKFAETTTREQLLEVCSRFKALQTAVPGIAEIQAGLNIAEKSKEFQVVLMVRFENQAALDAYTVNEDHQAVVAFIREVGRLDSIGVDIEI</sequence>
<dbReference type="Proteomes" id="UP001589776">
    <property type="component" value="Unassembled WGS sequence"/>
</dbReference>
<evidence type="ECO:0000259" key="2">
    <source>
        <dbReference type="PROSITE" id="PS51502"/>
    </source>
</evidence>
<dbReference type="Pfam" id="PF07876">
    <property type="entry name" value="Dabb"/>
    <property type="match status" value="1"/>
</dbReference>
<dbReference type="InterPro" id="IPR044662">
    <property type="entry name" value="HS1/DABB1-like"/>
</dbReference>
<evidence type="ECO:0000313" key="3">
    <source>
        <dbReference type="EMBL" id="MFC0214987.1"/>
    </source>
</evidence>
<dbReference type="PANTHER" id="PTHR33178:SF10">
    <property type="entry name" value="STRESS-RESPONSE A_B BARREL DOMAIN-CONTAINING PROTEIN"/>
    <property type="match status" value="1"/>
</dbReference>
<dbReference type="SUPFAM" id="SSF54909">
    <property type="entry name" value="Dimeric alpha+beta barrel"/>
    <property type="match status" value="1"/>
</dbReference>
<reference evidence="3 4" key="1">
    <citation type="submission" date="2024-09" db="EMBL/GenBank/DDBJ databases">
        <authorList>
            <person name="Sun Q."/>
            <person name="Mori K."/>
        </authorList>
    </citation>
    <scope>NUCLEOTIDE SEQUENCE [LARGE SCALE GENOMIC DNA]</scope>
    <source>
        <strain evidence="3 4">CCM 7759</strain>
    </source>
</reference>
<accession>A0ABV6DQQ9</accession>
<gene>
    <name evidence="3" type="ORF">ACFFK0_21565</name>
</gene>
<dbReference type="PANTHER" id="PTHR33178">
    <property type="match status" value="1"/>
</dbReference>
<proteinExistence type="predicted"/>
<comment type="caution">
    <text evidence="3">The sequence shown here is derived from an EMBL/GenBank/DDBJ whole genome shotgun (WGS) entry which is preliminary data.</text>
</comment>